<sequence length="2063" mass="245260">MDDPIKIIHKYKNNNGRIQYHINIFIGDIVDDDCMRILVKIKTMNLYSALTSLNSTEIQILEKNYGEYWYEKFFNSYHIINTLEITQKNPDRMRELRSLYNEKWVTNHFFDYTKRMETTIFNYEYAIKEERERKTIKKNIRRQQEDVEELLDYTTTNNISDTTFNLSRINYVNNEISDDKNWCSENSDDEELTENELREILSKEFELKNGISNYNTSDEDVSDSDMSDNDISDNDISNNDSEIEKKNKYQTGGQEEDEYNANFDDPIFDEFDFTNVEDDPDLKVFETEVEEDLQNLDLLFSDIDETDKNAKLTTKEIKAAISNEQYDNIKILDFDESKDNSMFDENLKDVIDKNYVTQQYIYKDDTIKIIRDKICCGFKNSIKYGKNSYIIPSHQYLWAEYLYENKIDKVMLGQKWIIRNDILKLDVEPNSNISVYEELRGNLRMLRDNIRRYGKIKREDDDNNILYDYEGYYTFNEIYMVDIYNEMGLNYDPNFEEQRNFIDVYLKIYFPKIRPEDLNNILDYLDENNTEVNKSIEQNKIKMVYETIKNNLILENEPMRDIELTKKTSEQEYLPIFKENYVTQSVIRAYLLKRGKKLDLFRVFDNFILDEYYPFIQYLPADGTPRSRYNERYLIENERKEIIMKWFENIPYGNGISFKVRVNEQSDYKYMAINLGENGRIDYKIQWKEDDKFTVDDISKTYIHIKNLIKKINSENARYGIKLKMPTDEDFKFAFINTIQRFELPDNFTINHNDFSEFSRYFFPYVALVIEPRKRQSKVKKLDREERSKFGTYLRYKRISKYENKTKIEHRIVFFMRNYEYNDNSLANEISNEFNITEEQAIEEIVSVREKYPNIKKSRKILKKLENIPKYKPPGIGVDIQGKKRNNYKMRIAGARDREQLNRIISFMNILVYLYTETYLYKRPDRQNMKERLKKLTRIAHRRNKVSDIIKPDNPIKTVKQITAIDKKRLSNKSDDDQNQWTRDCQNSGEDKKRRPQQFLNVEELQKLGYTWNDTLAGFEFGHYERRVMIDKDGNTESNKKKHEVTLRAVKLLIEDTGDFVYYVCSPEENGKHIYVGFLKSKNQQGDAKPCCFIKDHLYSKNKEKRNLFLRSIGIVQPTDNDINKITGDQLYILQDSNKIQEGRFAFLPKYLDVFLNFMLNNTRTIKNHYLISTESGYYFKYGTRQDEYRYVNALCTTLDLSIDEFKSKLINALLLDENLVLFTSLNNGDIRTQFENINSYISYIKTNEYLEYPLLNDLISAPGVITKQGINIIIFQRKIKVIKKSFEKESTREHYYIICQNQENLENIVDPKRDNILIIKENKNYYPIIFVEKPDEDSKDVDITKTFKYENEDNNIINHIFKYYSINCQPEYRVLVSNKSNINLNAKETNKILKDLGNDEYLPEIQVIDTRFKCKYIITRGKYIIPTMPSGTIINLKITTDISPFLTNFDNTFKYLSNIYKLSNKMLKIKPIGIFYSDRQQKNYTVSAIMTQGYETVPIIEQTLSSDYIKKENLLIQNRPNDDIIDKEILKGPGNIFLDDRVLEVSKSKYNIETYQLFRYHLSFFLNNTTEGSIYKERINDLINDNSSSKRIRKLNLKKLIYQMTDEKLAETFDNLISKLNLENDDSRIQSRLGKINMTAGQDQIAKSVHVNPLSQAEMPVSISHQKQKSIQIIPENFTMGQRNSDQNLNEDPDVSEFDYSEQINPLNAPFDFTANSKIPLTENVNFPTEEKKWLNIISESKLDYPSFILRNNRELCFADTNKNACESNMYCSWNNEKNLCLFSVTENQLVDFINQVAEEFIQNEFKASEILQRGEYFVSNIVDYNVFTERPGERIIMSSNANLERILSEIFGKENIPRIGKKRYKFENTLDYEQMNINNPLRENNNWYIQNIIDNNNSIFRAFVNVYYWLVHPYNEISIRNLGYYSTLQNTLSNIYKSQVIDWLLSPENNKHIQKIMPYMRYNKIGDFAIKLSMEVNTITNGIVELYVLSKIYETIIYIYSEYYDIMYVIHPTQGIVYDYKKNKNEFDTSEYRNYKKNVNLRFNYTAGSNYPEIIDALYPK</sequence>
<dbReference type="EMBL" id="AP024483">
    <property type="protein sequence ID" value="BCS83257.1"/>
    <property type="molecule type" value="Genomic_DNA"/>
</dbReference>
<reference evidence="2 3" key="1">
    <citation type="submission" date="2021-02" db="EMBL/GenBank/DDBJ databases">
        <title>Cotonvirus japonicus, which uses Golgi apparatus of host cells for its virion factory, phylogenetically links tailed tupanvirus and icosahedral mimivirus.</title>
        <authorList>
            <person name="Takahashi H."/>
            <person name="Fukaya S."/>
            <person name="Song C."/>
            <person name="Murata K."/>
            <person name="Takemura M."/>
        </authorList>
    </citation>
    <scope>NUCLEOTIDE SEQUENCE [LARGE SCALE GENOMIC DNA]</scope>
</reference>
<organism evidence="2 3">
    <name type="scientific">Cotonvirus japonicus</name>
    <dbReference type="NCBI Taxonomy" id="2811091"/>
    <lineage>
        <taxon>Viruses</taxon>
        <taxon>Varidnaviria</taxon>
        <taxon>Bamfordvirae</taxon>
        <taxon>Nucleocytoviricota</taxon>
        <taxon>Megaviricetes</taxon>
        <taxon>Imitervirales</taxon>
        <taxon>Mimiviridae</taxon>
        <taxon>Megamimivirinae</taxon>
        <taxon>Cotonvirus</taxon>
        <taxon>Cotonvirus japonicum</taxon>
    </lineage>
</organism>
<feature type="compositionally biased region" description="Polar residues" evidence="1">
    <location>
        <begin position="979"/>
        <end position="988"/>
    </location>
</feature>
<feature type="region of interest" description="Disordered" evidence="1">
    <location>
        <begin position="969"/>
        <end position="995"/>
    </location>
</feature>
<dbReference type="RefSeq" id="YP_010841865.1">
    <property type="nucleotide sequence ID" value="NC_079139.1"/>
</dbReference>
<keyword evidence="3" id="KW-1185">Reference proteome</keyword>
<proteinExistence type="predicted"/>
<name>A0ABM7NT52_9VIRU</name>
<dbReference type="GeneID" id="80558462"/>
<feature type="region of interest" description="Disordered" evidence="1">
    <location>
        <begin position="212"/>
        <end position="259"/>
    </location>
</feature>
<dbReference type="Proteomes" id="UP001321479">
    <property type="component" value="Segment"/>
</dbReference>
<feature type="compositionally biased region" description="Acidic residues" evidence="1">
    <location>
        <begin position="217"/>
        <end position="233"/>
    </location>
</feature>
<accession>A0ABM7NT52</accession>
<evidence type="ECO:0000256" key="1">
    <source>
        <dbReference type="SAM" id="MobiDB-lite"/>
    </source>
</evidence>
<protein>
    <submittedName>
        <fullName evidence="2">Poxvirus early transcription factor-like protein</fullName>
    </submittedName>
</protein>
<evidence type="ECO:0000313" key="2">
    <source>
        <dbReference type="EMBL" id="BCS83257.1"/>
    </source>
</evidence>
<evidence type="ECO:0000313" key="3">
    <source>
        <dbReference type="Proteomes" id="UP001321479"/>
    </source>
</evidence>